<protein>
    <recommendedName>
        <fullName evidence="5">Carboxypeptidase Q</fullName>
    </recommendedName>
    <alternativeName>
        <fullName evidence="20">Plasma glutamate carboxypeptidase</fullName>
    </alternativeName>
</protein>
<accession>A0A545SS48</accession>
<dbReference type="GO" id="GO:0046872">
    <property type="term" value="F:metal ion binding"/>
    <property type="evidence" value="ECO:0007669"/>
    <property type="project" value="UniProtKB-KW"/>
</dbReference>
<sequence>MRFFIAALLCNLLWMPAAGLAEAEIVTPKMRQTAEKLAATALQDTTAYDLVESLTTEIGPRLAGTEAEARARDWAVKKLKQLGFKNVRIEPFEVPLWQRGVEKAEITSPFPQPLYITTLGGSVATPPEGVEGDLVSFPSLAALQAVRAGSLRGKIVFVDQVMTRTQDGSGYGVAVQKRRETAFAAHKAGAVGALIRSVGTSSHRFAHTGQMKAITDTSVGPSVPSAALSAPDADQLARALSRDEPLRLRLTLTPQTQARAPSGNVIAEIPGRERPDEIVLIGAHLDSWDQGTGAVDDGAGVGIVTGAAKVIMDNLRRAPKRTIRVVYFGAEEVGLVGAKAYAEAHSRELENHIVGTESDFGADKIWRFDTRIAEAKLPVAKAIGDVLLPLGIGPGNNEASGGPDMKYVREAGVPVVTLLQNGWDYFDLHHTPNDTLDKIDPAKLAQNVAAYAAFVYLVAEMDEDFRE</sequence>
<keyword evidence="14" id="KW-0333">Golgi apparatus</keyword>
<dbReference type="InterPro" id="IPR007484">
    <property type="entry name" value="Peptidase_M28"/>
</dbReference>
<keyword evidence="24" id="KW-1185">Reference proteome</keyword>
<proteinExistence type="predicted"/>
<dbReference type="GO" id="GO:0005576">
    <property type="term" value="C:extracellular region"/>
    <property type="evidence" value="ECO:0007669"/>
    <property type="project" value="UniProtKB-SubCell"/>
</dbReference>
<comment type="subunit">
    <text evidence="19">Homodimer. The monomeric form is inactive while the homodimer is active.</text>
</comment>
<keyword evidence="13" id="KW-0862">Zinc</keyword>
<keyword evidence="11 23" id="KW-0378">Hydrolase</keyword>
<evidence type="ECO:0000256" key="20">
    <source>
        <dbReference type="ARBA" id="ARBA00033328"/>
    </source>
</evidence>
<evidence type="ECO:0000256" key="5">
    <source>
        <dbReference type="ARBA" id="ARBA00014116"/>
    </source>
</evidence>
<dbReference type="Gene3D" id="3.50.30.30">
    <property type="match status" value="1"/>
</dbReference>
<evidence type="ECO:0000256" key="13">
    <source>
        <dbReference type="ARBA" id="ARBA00022833"/>
    </source>
</evidence>
<keyword evidence="10 21" id="KW-0732">Signal</keyword>
<dbReference type="Proteomes" id="UP000319732">
    <property type="component" value="Unassembled WGS sequence"/>
</dbReference>
<keyword evidence="8" id="KW-0645">Protease</keyword>
<keyword evidence="6" id="KW-0964">Secreted</keyword>
<evidence type="ECO:0000256" key="14">
    <source>
        <dbReference type="ARBA" id="ARBA00023034"/>
    </source>
</evidence>
<evidence type="ECO:0000256" key="3">
    <source>
        <dbReference type="ARBA" id="ARBA00004555"/>
    </source>
</evidence>
<evidence type="ECO:0000256" key="10">
    <source>
        <dbReference type="ARBA" id="ARBA00022729"/>
    </source>
</evidence>
<reference evidence="23 24" key="1">
    <citation type="submission" date="2019-06" db="EMBL/GenBank/DDBJ databases">
        <title>Whole genome sequence for Cellvibrionaceae sp. R142.</title>
        <authorList>
            <person name="Wang G."/>
        </authorList>
    </citation>
    <scope>NUCLEOTIDE SEQUENCE [LARGE SCALE GENOMIC DNA]</scope>
    <source>
        <strain evidence="23 24">R142</strain>
    </source>
</reference>
<evidence type="ECO:0000256" key="19">
    <source>
        <dbReference type="ARBA" id="ARBA00025833"/>
    </source>
</evidence>
<dbReference type="EMBL" id="VHSG01000033">
    <property type="protein sequence ID" value="TQV67794.1"/>
    <property type="molecule type" value="Genomic_DNA"/>
</dbReference>
<dbReference type="OrthoDB" id="9769665at2"/>
<keyword evidence="9" id="KW-0479">Metal-binding</keyword>
<keyword evidence="12" id="KW-0256">Endoplasmic reticulum</keyword>
<feature type="chain" id="PRO_5021885842" description="Carboxypeptidase Q" evidence="21">
    <location>
        <begin position="24"/>
        <end position="467"/>
    </location>
</feature>
<dbReference type="GO" id="GO:0006508">
    <property type="term" value="P:proteolysis"/>
    <property type="evidence" value="ECO:0007669"/>
    <property type="project" value="UniProtKB-KW"/>
</dbReference>
<name>A0A545SS48_9GAMM</name>
<evidence type="ECO:0000256" key="15">
    <source>
        <dbReference type="ARBA" id="ARBA00023049"/>
    </source>
</evidence>
<evidence type="ECO:0000313" key="23">
    <source>
        <dbReference type="EMBL" id="TQV67794.1"/>
    </source>
</evidence>
<keyword evidence="7" id="KW-0121">Carboxypeptidase</keyword>
<evidence type="ECO:0000256" key="8">
    <source>
        <dbReference type="ARBA" id="ARBA00022670"/>
    </source>
</evidence>
<evidence type="ECO:0000259" key="22">
    <source>
        <dbReference type="Pfam" id="PF04389"/>
    </source>
</evidence>
<evidence type="ECO:0000256" key="9">
    <source>
        <dbReference type="ARBA" id="ARBA00022723"/>
    </source>
</evidence>
<evidence type="ECO:0000256" key="17">
    <source>
        <dbReference type="ARBA" id="ARBA00023180"/>
    </source>
</evidence>
<keyword evidence="17" id="KW-0325">Glycoprotein</keyword>
<evidence type="ECO:0000256" key="18">
    <source>
        <dbReference type="ARBA" id="ARBA00023228"/>
    </source>
</evidence>
<dbReference type="InterPro" id="IPR039866">
    <property type="entry name" value="CPQ"/>
</dbReference>
<evidence type="ECO:0000256" key="6">
    <source>
        <dbReference type="ARBA" id="ARBA00022525"/>
    </source>
</evidence>
<keyword evidence="18" id="KW-0458">Lysosome</keyword>
<dbReference type="PANTHER" id="PTHR12053:SF3">
    <property type="entry name" value="CARBOXYPEPTIDASE Q"/>
    <property type="match status" value="1"/>
</dbReference>
<evidence type="ECO:0000256" key="12">
    <source>
        <dbReference type="ARBA" id="ARBA00022824"/>
    </source>
</evidence>
<evidence type="ECO:0000256" key="7">
    <source>
        <dbReference type="ARBA" id="ARBA00022645"/>
    </source>
</evidence>
<dbReference type="RefSeq" id="WP_142929692.1">
    <property type="nucleotide sequence ID" value="NZ_ML660109.1"/>
</dbReference>
<evidence type="ECO:0000256" key="4">
    <source>
        <dbReference type="ARBA" id="ARBA00004613"/>
    </source>
</evidence>
<dbReference type="SUPFAM" id="SSF53187">
    <property type="entry name" value="Zn-dependent exopeptidases"/>
    <property type="match status" value="1"/>
</dbReference>
<organism evidence="23 24">
    <name type="scientific">Exilibacterium tricleocarpae</name>
    <dbReference type="NCBI Taxonomy" id="2591008"/>
    <lineage>
        <taxon>Bacteria</taxon>
        <taxon>Pseudomonadati</taxon>
        <taxon>Pseudomonadota</taxon>
        <taxon>Gammaproteobacteria</taxon>
        <taxon>Cellvibrionales</taxon>
        <taxon>Cellvibrionaceae</taxon>
        <taxon>Exilibacterium</taxon>
    </lineage>
</organism>
<dbReference type="GO" id="GO:0005764">
    <property type="term" value="C:lysosome"/>
    <property type="evidence" value="ECO:0007669"/>
    <property type="project" value="UniProtKB-SubCell"/>
</dbReference>
<gene>
    <name evidence="23" type="ORF">FKG94_25020</name>
</gene>
<dbReference type="GO" id="GO:0070573">
    <property type="term" value="F:metallodipeptidase activity"/>
    <property type="evidence" value="ECO:0007669"/>
    <property type="project" value="InterPro"/>
</dbReference>
<feature type="signal peptide" evidence="21">
    <location>
        <begin position="1"/>
        <end position="23"/>
    </location>
</feature>
<evidence type="ECO:0000256" key="1">
    <source>
        <dbReference type="ARBA" id="ARBA00004240"/>
    </source>
</evidence>
<evidence type="ECO:0000256" key="16">
    <source>
        <dbReference type="ARBA" id="ARBA00023145"/>
    </source>
</evidence>
<evidence type="ECO:0000256" key="2">
    <source>
        <dbReference type="ARBA" id="ARBA00004371"/>
    </source>
</evidence>
<dbReference type="AlphaFoldDB" id="A0A545SS48"/>
<keyword evidence="16" id="KW-0865">Zymogen</keyword>
<comment type="subcellular location">
    <subcellularLocation>
        <location evidence="1">Endoplasmic reticulum</location>
    </subcellularLocation>
    <subcellularLocation>
        <location evidence="3">Golgi apparatus</location>
    </subcellularLocation>
    <subcellularLocation>
        <location evidence="2">Lysosome</location>
    </subcellularLocation>
    <subcellularLocation>
        <location evidence="4">Secreted</location>
    </subcellularLocation>
</comment>
<keyword evidence="15" id="KW-0482">Metalloprotease</keyword>
<evidence type="ECO:0000313" key="24">
    <source>
        <dbReference type="Proteomes" id="UP000319732"/>
    </source>
</evidence>
<evidence type="ECO:0000256" key="11">
    <source>
        <dbReference type="ARBA" id="ARBA00022801"/>
    </source>
</evidence>
<dbReference type="GO" id="GO:0004180">
    <property type="term" value="F:carboxypeptidase activity"/>
    <property type="evidence" value="ECO:0007669"/>
    <property type="project" value="UniProtKB-KW"/>
</dbReference>
<comment type="caution">
    <text evidence="23">The sequence shown here is derived from an EMBL/GenBank/DDBJ whole genome shotgun (WGS) entry which is preliminary data.</text>
</comment>
<dbReference type="Pfam" id="PF04389">
    <property type="entry name" value="Peptidase_M28"/>
    <property type="match status" value="1"/>
</dbReference>
<feature type="domain" description="Peptidase M28" evidence="22">
    <location>
        <begin position="264"/>
        <end position="454"/>
    </location>
</feature>
<dbReference type="PANTHER" id="PTHR12053">
    <property type="entry name" value="PROTEASE FAMILY M28 PLASMA GLUTAMATE CARBOXYPEPTIDASE-RELATED"/>
    <property type="match status" value="1"/>
</dbReference>
<dbReference type="Gene3D" id="3.40.630.10">
    <property type="entry name" value="Zn peptidases"/>
    <property type="match status" value="1"/>
</dbReference>
<evidence type="ECO:0000256" key="21">
    <source>
        <dbReference type="SAM" id="SignalP"/>
    </source>
</evidence>